<dbReference type="EMBL" id="BAAAQM010000027">
    <property type="protein sequence ID" value="GAA1980463.1"/>
    <property type="molecule type" value="Genomic_DNA"/>
</dbReference>
<reference evidence="3 4" key="1">
    <citation type="journal article" date="2019" name="Int. J. Syst. Evol. Microbiol.">
        <title>The Global Catalogue of Microorganisms (GCM) 10K type strain sequencing project: providing services to taxonomists for standard genome sequencing and annotation.</title>
        <authorList>
            <consortium name="The Broad Institute Genomics Platform"/>
            <consortium name="The Broad Institute Genome Sequencing Center for Infectious Disease"/>
            <person name="Wu L."/>
            <person name="Ma J."/>
        </authorList>
    </citation>
    <scope>NUCLEOTIDE SEQUENCE [LARGE SCALE GENOMIC DNA]</scope>
    <source>
        <strain evidence="3 4">JCM 16013</strain>
    </source>
</reference>
<accession>A0ABN2S5K8</accession>
<feature type="transmembrane region" description="Helical" evidence="2">
    <location>
        <begin position="78"/>
        <end position="97"/>
    </location>
</feature>
<protein>
    <submittedName>
        <fullName evidence="3">Uncharacterized protein</fullName>
    </submittedName>
</protein>
<dbReference type="Proteomes" id="UP001499854">
    <property type="component" value="Unassembled WGS sequence"/>
</dbReference>
<proteinExistence type="predicted"/>
<name>A0ABN2S5K8_9ACTN</name>
<gene>
    <name evidence="3" type="ORF">GCM10009838_47040</name>
</gene>
<evidence type="ECO:0000256" key="1">
    <source>
        <dbReference type="SAM" id="MobiDB-lite"/>
    </source>
</evidence>
<comment type="caution">
    <text evidence="3">The sequence shown here is derived from an EMBL/GenBank/DDBJ whole genome shotgun (WGS) entry which is preliminary data.</text>
</comment>
<feature type="transmembrane region" description="Helical" evidence="2">
    <location>
        <begin position="223"/>
        <end position="247"/>
    </location>
</feature>
<evidence type="ECO:0000313" key="4">
    <source>
        <dbReference type="Proteomes" id="UP001499854"/>
    </source>
</evidence>
<feature type="transmembrane region" description="Helical" evidence="2">
    <location>
        <begin position="191"/>
        <end position="211"/>
    </location>
</feature>
<keyword evidence="4" id="KW-1185">Reference proteome</keyword>
<sequence length="248" mass="25738">MISEGLLGDGWTRGGSNPVGIAANAQVIQLYLVPRLRPQSDADRGHGRPQRSHRPGHFAPPGYRRRVESKPLAPGRRVLLGVTAAVMLAIGLVYAATHATEGIRRAGWMGQAGRLVVAECDPHRGSRGGTTYQCYGEFTADNGVAVPGLSRLDDTSSSPYRIGKVLKATSDGHGTVSPVGAGYALDAWAEFLFVGVAVGGIGVFLGGAVLARPEGRLLRISTAVCRAGLAMIFGGGVSALILAVAGLF</sequence>
<organism evidence="3 4">
    <name type="scientific">Catenulispora subtropica</name>
    <dbReference type="NCBI Taxonomy" id="450798"/>
    <lineage>
        <taxon>Bacteria</taxon>
        <taxon>Bacillati</taxon>
        <taxon>Actinomycetota</taxon>
        <taxon>Actinomycetes</taxon>
        <taxon>Catenulisporales</taxon>
        <taxon>Catenulisporaceae</taxon>
        <taxon>Catenulispora</taxon>
    </lineage>
</organism>
<keyword evidence="2" id="KW-0812">Transmembrane</keyword>
<keyword evidence="2" id="KW-1133">Transmembrane helix</keyword>
<keyword evidence="2" id="KW-0472">Membrane</keyword>
<feature type="region of interest" description="Disordered" evidence="1">
    <location>
        <begin position="39"/>
        <end position="67"/>
    </location>
</feature>
<evidence type="ECO:0000256" key="2">
    <source>
        <dbReference type="SAM" id="Phobius"/>
    </source>
</evidence>
<feature type="compositionally biased region" description="Basic residues" evidence="1">
    <location>
        <begin position="47"/>
        <end position="56"/>
    </location>
</feature>
<evidence type="ECO:0000313" key="3">
    <source>
        <dbReference type="EMBL" id="GAA1980463.1"/>
    </source>
</evidence>